<dbReference type="Proteomes" id="UP000515211">
    <property type="component" value="Chromosome 10"/>
</dbReference>
<dbReference type="RefSeq" id="XP_015944546.1">
    <property type="nucleotide sequence ID" value="XM_016089060.1"/>
</dbReference>
<dbReference type="GeneID" id="107469683"/>
<dbReference type="KEGG" id="adu:107469683"/>
<dbReference type="Gene3D" id="2.40.70.10">
    <property type="entry name" value="Acid Proteases"/>
    <property type="match status" value="1"/>
</dbReference>
<evidence type="ECO:0000313" key="2">
    <source>
        <dbReference type="Proteomes" id="UP000515211"/>
    </source>
</evidence>
<proteinExistence type="predicted"/>
<dbReference type="PANTHER" id="PTHR33067:SF15">
    <property type="entry name" value="RNA-DIRECTED DNA POLYMERASE"/>
    <property type="match status" value="1"/>
</dbReference>
<feature type="region of interest" description="Disordered" evidence="1">
    <location>
        <begin position="201"/>
        <end position="228"/>
    </location>
</feature>
<keyword evidence="2" id="KW-1185">Reference proteome</keyword>
<evidence type="ECO:0000256" key="1">
    <source>
        <dbReference type="SAM" id="MobiDB-lite"/>
    </source>
</evidence>
<sequence>MPITTVQIKGIIHKEATIIKGVTTIKVGKTIPTKDRGTTTTKEVETIVGTKGGIITTNKTGACVSIMPLSVYDTLKLPPLKRSAAHFVLADKSIISVVGIAEDVLVSIKGLFFPIDFHILEMPPSDTGRTSSILLGRLFLKTSQFKLDAFSGTYSFEINGRAVSFSLDEAMRHPPEDHSIFRCDLIDNVVAEVHHNGFDEKSMIQGPSVGNSHECKEDTLPPPVLLDD</sequence>
<dbReference type="InterPro" id="IPR021109">
    <property type="entry name" value="Peptidase_aspartic_dom_sf"/>
</dbReference>
<dbReference type="CDD" id="cd00303">
    <property type="entry name" value="retropepsin_like"/>
    <property type="match status" value="1"/>
</dbReference>
<protein>
    <submittedName>
        <fullName evidence="3">Uncharacterized protein LOC107469683</fullName>
    </submittedName>
</protein>
<accession>A0A6P4C5T2</accession>
<dbReference type="PANTHER" id="PTHR33067">
    <property type="entry name" value="RNA-DIRECTED DNA POLYMERASE-RELATED"/>
    <property type="match status" value="1"/>
</dbReference>
<reference evidence="3" key="2">
    <citation type="submission" date="2025-08" db="UniProtKB">
        <authorList>
            <consortium name="RefSeq"/>
        </authorList>
    </citation>
    <scope>IDENTIFICATION</scope>
    <source>
        <tissue evidence="3">Whole plant</tissue>
    </source>
</reference>
<name>A0A6P4C5T2_ARADU</name>
<gene>
    <name evidence="3" type="primary">LOC107469683</name>
</gene>
<organism evidence="2 3">
    <name type="scientific">Arachis duranensis</name>
    <name type="common">Wild peanut</name>
    <dbReference type="NCBI Taxonomy" id="130453"/>
    <lineage>
        <taxon>Eukaryota</taxon>
        <taxon>Viridiplantae</taxon>
        <taxon>Streptophyta</taxon>
        <taxon>Embryophyta</taxon>
        <taxon>Tracheophyta</taxon>
        <taxon>Spermatophyta</taxon>
        <taxon>Magnoliopsida</taxon>
        <taxon>eudicotyledons</taxon>
        <taxon>Gunneridae</taxon>
        <taxon>Pentapetalae</taxon>
        <taxon>rosids</taxon>
        <taxon>fabids</taxon>
        <taxon>Fabales</taxon>
        <taxon>Fabaceae</taxon>
        <taxon>Papilionoideae</taxon>
        <taxon>50 kb inversion clade</taxon>
        <taxon>dalbergioids sensu lato</taxon>
        <taxon>Dalbergieae</taxon>
        <taxon>Pterocarpus clade</taxon>
        <taxon>Arachis</taxon>
    </lineage>
</organism>
<reference evidence="2" key="1">
    <citation type="journal article" date="2016" name="Nat. Genet.">
        <title>The genome sequences of Arachis duranensis and Arachis ipaensis, the diploid ancestors of cultivated peanut.</title>
        <authorList>
            <person name="Bertioli D.J."/>
            <person name="Cannon S.B."/>
            <person name="Froenicke L."/>
            <person name="Huang G."/>
            <person name="Farmer A.D."/>
            <person name="Cannon E.K."/>
            <person name="Liu X."/>
            <person name="Gao D."/>
            <person name="Clevenger J."/>
            <person name="Dash S."/>
            <person name="Ren L."/>
            <person name="Moretzsohn M.C."/>
            <person name="Shirasawa K."/>
            <person name="Huang W."/>
            <person name="Vidigal B."/>
            <person name="Abernathy B."/>
            <person name="Chu Y."/>
            <person name="Niederhuth C.E."/>
            <person name="Umale P."/>
            <person name="Araujo A.C."/>
            <person name="Kozik A."/>
            <person name="Kim K.D."/>
            <person name="Burow M.D."/>
            <person name="Varshney R.K."/>
            <person name="Wang X."/>
            <person name="Zhang X."/>
            <person name="Barkley N."/>
            <person name="Guimaraes P.M."/>
            <person name="Isobe S."/>
            <person name="Guo B."/>
            <person name="Liao B."/>
            <person name="Stalker H.T."/>
            <person name="Schmitz R.J."/>
            <person name="Scheffler B.E."/>
            <person name="Leal-Bertioli S.C."/>
            <person name="Xun X."/>
            <person name="Jackson S.A."/>
            <person name="Michelmore R."/>
            <person name="Ozias-Akins P."/>
        </authorList>
    </citation>
    <scope>NUCLEOTIDE SEQUENCE [LARGE SCALE GENOMIC DNA]</scope>
    <source>
        <strain evidence="2">cv. V14167</strain>
    </source>
</reference>
<evidence type="ECO:0000313" key="3">
    <source>
        <dbReference type="RefSeq" id="XP_015944546.1"/>
    </source>
</evidence>
<dbReference type="AlphaFoldDB" id="A0A6P4C5T2"/>